<feature type="transmembrane region" description="Helical" evidence="1">
    <location>
        <begin position="169"/>
        <end position="188"/>
    </location>
</feature>
<accession>A0A6N3AJ24</accession>
<keyword evidence="1" id="KW-0472">Membrane</keyword>
<feature type="transmembrane region" description="Helical" evidence="1">
    <location>
        <begin position="78"/>
        <end position="99"/>
    </location>
</feature>
<sequence>MSILQWWKWALYARPFLLLVLVCNILGTIYGYIWYGSQLKEAAWYYWIFIPDSPTASLFLCIVILLFLLNKQCSIIEALAFMTLIKYGIWAVIMNLILFYQYDEITISGMMLLVSHGIMAFEAILFYPRFKITLGAGLIAIIWIFHNDLIDYVFMQFPYYPFIDTHLELVAYIAFILSTLCIILYFYLKPLIRRKLIDQSLRSQ</sequence>
<dbReference type="PANTHER" id="PTHR40042:SF1">
    <property type="entry name" value="DUF1405 DOMAIN-CONTAINING PROTEIN"/>
    <property type="match status" value="1"/>
</dbReference>
<proteinExistence type="predicted"/>
<evidence type="ECO:0000256" key="1">
    <source>
        <dbReference type="SAM" id="Phobius"/>
    </source>
</evidence>
<keyword evidence="1" id="KW-1133">Transmembrane helix</keyword>
<dbReference type="EMBL" id="CACRUO010000021">
    <property type="protein sequence ID" value="VYT90258.1"/>
    <property type="molecule type" value="Genomic_DNA"/>
</dbReference>
<evidence type="ECO:0000313" key="2">
    <source>
        <dbReference type="EMBL" id="VYT90258.1"/>
    </source>
</evidence>
<keyword evidence="1" id="KW-0812">Transmembrane</keyword>
<dbReference type="AlphaFoldDB" id="A0A6N3AJ24"/>
<evidence type="ECO:0008006" key="3">
    <source>
        <dbReference type="Google" id="ProtNLM"/>
    </source>
</evidence>
<dbReference type="PANTHER" id="PTHR40042">
    <property type="entry name" value="HYPOTHETICAL MEMBRANE SPANNING PROTEIN"/>
    <property type="match status" value="1"/>
</dbReference>
<feature type="transmembrane region" description="Helical" evidence="1">
    <location>
        <begin position="134"/>
        <end position="157"/>
    </location>
</feature>
<feature type="transmembrane region" description="Helical" evidence="1">
    <location>
        <begin position="105"/>
        <end position="127"/>
    </location>
</feature>
<feature type="transmembrane region" description="Helical" evidence="1">
    <location>
        <begin position="45"/>
        <end position="69"/>
    </location>
</feature>
<dbReference type="RefSeq" id="WP_156666589.1">
    <property type="nucleotide sequence ID" value="NZ_CACRUO010000021.1"/>
</dbReference>
<protein>
    <recommendedName>
        <fullName evidence="3">DUF1405 domain-containing protein</fullName>
    </recommendedName>
</protein>
<gene>
    <name evidence="2" type="ORF">SSLFYP27_00926</name>
</gene>
<name>A0A6N3AJ24_STASI</name>
<dbReference type="Pfam" id="PF07187">
    <property type="entry name" value="DUF1405"/>
    <property type="match status" value="1"/>
</dbReference>
<dbReference type="InterPro" id="IPR009845">
    <property type="entry name" value="DUF1405"/>
</dbReference>
<feature type="transmembrane region" description="Helical" evidence="1">
    <location>
        <begin position="12"/>
        <end position="33"/>
    </location>
</feature>
<reference evidence="2" key="1">
    <citation type="submission" date="2019-11" db="EMBL/GenBank/DDBJ databases">
        <authorList>
            <person name="Feng L."/>
        </authorList>
    </citation>
    <scope>NUCLEOTIDE SEQUENCE</scope>
    <source>
        <strain evidence="2">SsimulansLFYP27</strain>
    </source>
</reference>
<organism evidence="2">
    <name type="scientific">Staphylococcus simulans</name>
    <dbReference type="NCBI Taxonomy" id="1286"/>
    <lineage>
        <taxon>Bacteria</taxon>
        <taxon>Bacillati</taxon>
        <taxon>Bacillota</taxon>
        <taxon>Bacilli</taxon>
        <taxon>Bacillales</taxon>
        <taxon>Staphylococcaceae</taxon>
        <taxon>Staphylococcus</taxon>
    </lineage>
</organism>